<dbReference type="InterPro" id="IPR016040">
    <property type="entry name" value="NAD(P)-bd_dom"/>
</dbReference>
<evidence type="ECO:0000259" key="1">
    <source>
        <dbReference type="Pfam" id="PF13460"/>
    </source>
</evidence>
<proteinExistence type="predicted"/>
<dbReference type="Proteomes" id="UP001501747">
    <property type="component" value="Unassembled WGS sequence"/>
</dbReference>
<evidence type="ECO:0000313" key="2">
    <source>
        <dbReference type="EMBL" id="GAA3988937.1"/>
    </source>
</evidence>
<keyword evidence="3" id="KW-1185">Reference proteome</keyword>
<dbReference type="SUPFAM" id="SSF51735">
    <property type="entry name" value="NAD(P)-binding Rossmann-fold domains"/>
    <property type="match status" value="1"/>
</dbReference>
<organism evidence="2 3">
    <name type="scientific">Allokutzneria multivorans</name>
    <dbReference type="NCBI Taxonomy" id="1142134"/>
    <lineage>
        <taxon>Bacteria</taxon>
        <taxon>Bacillati</taxon>
        <taxon>Actinomycetota</taxon>
        <taxon>Actinomycetes</taxon>
        <taxon>Pseudonocardiales</taxon>
        <taxon>Pseudonocardiaceae</taxon>
        <taxon>Allokutzneria</taxon>
    </lineage>
</organism>
<evidence type="ECO:0000313" key="3">
    <source>
        <dbReference type="Proteomes" id="UP001501747"/>
    </source>
</evidence>
<dbReference type="EMBL" id="BAABAL010000004">
    <property type="protein sequence ID" value="GAA3988937.1"/>
    <property type="molecule type" value="Genomic_DNA"/>
</dbReference>
<feature type="domain" description="NAD(P)-binding" evidence="1">
    <location>
        <begin position="12"/>
        <end position="178"/>
    </location>
</feature>
<dbReference type="PANTHER" id="PTHR43162:SF1">
    <property type="entry name" value="PRESTALK A DIFFERENTIATION PROTEIN A"/>
    <property type="match status" value="1"/>
</dbReference>
<dbReference type="PANTHER" id="PTHR43162">
    <property type="match status" value="1"/>
</dbReference>
<dbReference type="Pfam" id="PF13460">
    <property type="entry name" value="NAD_binding_10"/>
    <property type="match status" value="1"/>
</dbReference>
<sequence length="291" mass="31308">MSDEPEKVLVTGATGLVGRHVVEQLRRAGVPVRALTRTPATANLPAEVEVVQGDLTEPAALASAFAGVDRLYLFAVPETAREVVALAHEAGVRRVVVLSAAAVTVGLDTYHHPLVEQAVMDSGLEWTMVRPGEFMTNMLQVWAPSVRAERVVRYPFADQVGVPVHEADVAAVAVAALLQDRHVGAIYTLTGPAQITYRQQVAAIGAALGEEVHYEEVTRERARDLLKAQGGAAAASADMLLGFVDYGGAESTDQAEDHSELLRPWPGVHDATGRPARTFEEWARDHIADFR</sequence>
<accession>A0ABP7QW50</accession>
<reference evidence="3" key="1">
    <citation type="journal article" date="2019" name="Int. J. Syst. Evol. Microbiol.">
        <title>The Global Catalogue of Microorganisms (GCM) 10K type strain sequencing project: providing services to taxonomists for standard genome sequencing and annotation.</title>
        <authorList>
            <consortium name="The Broad Institute Genomics Platform"/>
            <consortium name="The Broad Institute Genome Sequencing Center for Infectious Disease"/>
            <person name="Wu L."/>
            <person name="Ma J."/>
        </authorList>
    </citation>
    <scope>NUCLEOTIDE SEQUENCE [LARGE SCALE GENOMIC DNA]</scope>
    <source>
        <strain evidence="3">JCM 17342</strain>
    </source>
</reference>
<dbReference type="RefSeq" id="WP_344870748.1">
    <property type="nucleotide sequence ID" value="NZ_BAABAL010000004.1"/>
</dbReference>
<dbReference type="InterPro" id="IPR051604">
    <property type="entry name" value="Ergot_Alk_Oxidoreductase"/>
</dbReference>
<comment type="caution">
    <text evidence="2">The sequence shown here is derived from an EMBL/GenBank/DDBJ whole genome shotgun (WGS) entry which is preliminary data.</text>
</comment>
<dbReference type="Gene3D" id="3.40.50.720">
    <property type="entry name" value="NAD(P)-binding Rossmann-like Domain"/>
    <property type="match status" value="1"/>
</dbReference>
<gene>
    <name evidence="2" type="ORF">GCM10022247_04290</name>
</gene>
<protein>
    <submittedName>
        <fullName evidence="2">NAD(P)H-binding protein</fullName>
    </submittedName>
</protein>
<name>A0ABP7QW50_9PSEU</name>
<dbReference type="InterPro" id="IPR036291">
    <property type="entry name" value="NAD(P)-bd_dom_sf"/>
</dbReference>